<dbReference type="Gene3D" id="3.30.2160.10">
    <property type="entry name" value="Hect, E3 ligase catalytic domain"/>
    <property type="match status" value="1"/>
</dbReference>
<keyword evidence="1" id="KW-0479">Metal-binding</keyword>
<dbReference type="SUPFAM" id="SSF56204">
    <property type="entry name" value="Hect, E3 ligase catalytic domain"/>
    <property type="match status" value="1"/>
</dbReference>
<dbReference type="PROSITE" id="PS50030">
    <property type="entry name" value="UBA"/>
    <property type="match status" value="1"/>
</dbReference>
<comment type="caution">
    <text evidence="11">The sequence shown here is derived from an EMBL/GenBank/DDBJ whole genome shotgun (WGS) entry which is preliminary data.</text>
</comment>
<feature type="compositionally biased region" description="Polar residues" evidence="7">
    <location>
        <begin position="341"/>
        <end position="353"/>
    </location>
</feature>
<feature type="compositionally biased region" description="Polar residues" evidence="7">
    <location>
        <begin position="1903"/>
        <end position="1924"/>
    </location>
</feature>
<dbReference type="EMBL" id="JAIFTH010000319">
    <property type="protein sequence ID" value="KAG9509826.1"/>
    <property type="molecule type" value="Genomic_DNA"/>
</dbReference>
<feature type="region of interest" description="Disordered" evidence="7">
    <location>
        <begin position="371"/>
        <end position="401"/>
    </location>
</feature>
<dbReference type="CDD" id="cd14423">
    <property type="entry name" value="CUE_UBR5"/>
    <property type="match status" value="1"/>
</dbReference>
<dbReference type="SMART" id="SM00119">
    <property type="entry name" value="HECTc"/>
    <property type="match status" value="1"/>
</dbReference>
<dbReference type="InterPro" id="IPR000569">
    <property type="entry name" value="HECT_dom"/>
</dbReference>
<dbReference type="PANTHER" id="PTHR46276">
    <property type="entry name" value="E3 UBIQUITIN-PROTEIN LIGASE UBR5"/>
    <property type="match status" value="1"/>
</dbReference>
<dbReference type="CDD" id="cd19675">
    <property type="entry name" value="UBR-box_UBR5"/>
    <property type="match status" value="1"/>
</dbReference>
<evidence type="ECO:0000256" key="2">
    <source>
        <dbReference type="ARBA" id="ARBA00022771"/>
    </source>
</evidence>
<keyword evidence="3 5" id="KW-0833">Ubl conjugation pathway</keyword>
<feature type="compositionally biased region" description="Basic and acidic residues" evidence="7">
    <location>
        <begin position="1316"/>
        <end position="1335"/>
    </location>
</feature>
<reference evidence="11 12" key="1">
    <citation type="submission" date="2020-10" db="EMBL/GenBank/DDBJ databases">
        <authorList>
            <person name="Klimov P.B."/>
            <person name="Dyachkov S.M."/>
            <person name="Chetverikov P.E."/>
        </authorList>
    </citation>
    <scope>NUCLEOTIDE SEQUENCE [LARGE SCALE GENOMIC DNA]</scope>
    <source>
        <strain evidence="11">BMOC 18-1129-001#AD2665</strain>
        <tissue evidence="11">Entire mites</tissue>
    </source>
</reference>
<dbReference type="InterPro" id="IPR003126">
    <property type="entry name" value="Znf_UBR"/>
</dbReference>
<feature type="compositionally biased region" description="Low complexity" evidence="7">
    <location>
        <begin position="1715"/>
        <end position="1729"/>
    </location>
</feature>
<dbReference type="Gene3D" id="1.10.8.10">
    <property type="entry name" value="DNA helicase RuvA subunit, C-terminal domain"/>
    <property type="match status" value="1"/>
</dbReference>
<feature type="compositionally biased region" description="Polar residues" evidence="7">
    <location>
        <begin position="641"/>
        <end position="654"/>
    </location>
</feature>
<protein>
    <submittedName>
        <fullName evidence="11">E3 ubiquitin-protein ligase UBR5</fullName>
    </submittedName>
</protein>
<feature type="compositionally biased region" description="Polar residues" evidence="7">
    <location>
        <begin position="2027"/>
        <end position="2036"/>
    </location>
</feature>
<dbReference type="PANTHER" id="PTHR46276:SF1">
    <property type="entry name" value="E3 UBIQUITIN-PROTEIN LIGASE UBR5"/>
    <property type="match status" value="1"/>
</dbReference>
<feature type="compositionally biased region" description="Low complexity" evidence="7">
    <location>
        <begin position="139"/>
        <end position="161"/>
    </location>
</feature>
<feature type="compositionally biased region" description="Polar residues" evidence="7">
    <location>
        <begin position="2470"/>
        <end position="2481"/>
    </location>
</feature>
<feature type="compositionally biased region" description="Polar residues" evidence="7">
    <location>
        <begin position="162"/>
        <end position="171"/>
    </location>
</feature>
<feature type="region of interest" description="Disordered" evidence="7">
    <location>
        <begin position="2465"/>
        <end position="2490"/>
    </location>
</feature>
<dbReference type="PROSITE" id="PS50237">
    <property type="entry name" value="HECT"/>
    <property type="match status" value="1"/>
</dbReference>
<keyword evidence="4" id="KW-0862">Zinc</keyword>
<dbReference type="InterPro" id="IPR035983">
    <property type="entry name" value="Hect_E3_ubiquitin_ligase"/>
</dbReference>
<dbReference type="SUPFAM" id="SSF50985">
    <property type="entry name" value="RCC1/BLIP-II"/>
    <property type="match status" value="1"/>
</dbReference>
<feature type="region of interest" description="Disordered" evidence="7">
    <location>
        <begin position="1659"/>
        <end position="1693"/>
    </location>
</feature>
<feature type="region of interest" description="Disordered" evidence="7">
    <location>
        <begin position="1012"/>
        <end position="1035"/>
    </location>
</feature>
<feature type="region of interest" description="Disordered" evidence="7">
    <location>
        <begin position="1709"/>
        <end position="1731"/>
    </location>
</feature>
<feature type="domain" description="HECT" evidence="9">
    <location>
        <begin position="2419"/>
        <end position="2795"/>
    </location>
</feature>
<evidence type="ECO:0000313" key="12">
    <source>
        <dbReference type="Proteomes" id="UP000825002"/>
    </source>
</evidence>
<name>A0ABQ7S8X4_9ACAR</name>
<feature type="region of interest" description="Disordered" evidence="7">
    <location>
        <begin position="1903"/>
        <end position="2063"/>
    </location>
</feature>
<accession>A0ABQ7S8X4</accession>
<evidence type="ECO:0000256" key="7">
    <source>
        <dbReference type="SAM" id="MobiDB-lite"/>
    </source>
</evidence>
<dbReference type="PROSITE" id="PS51157">
    <property type="entry name" value="ZF_UBR"/>
    <property type="match status" value="1"/>
</dbReference>
<feature type="region of interest" description="Disordered" evidence="7">
    <location>
        <begin position="311"/>
        <end position="353"/>
    </location>
</feature>
<feature type="domain" description="UBA" evidence="8">
    <location>
        <begin position="213"/>
        <end position="255"/>
    </location>
</feature>
<feature type="compositionally biased region" description="Low complexity" evidence="7">
    <location>
        <begin position="106"/>
        <end position="130"/>
    </location>
</feature>
<feature type="active site" description="Glycyl thioester intermediate" evidence="5">
    <location>
        <position position="2764"/>
    </location>
</feature>
<sequence length="2795" mass="304484">MANSMQFVVTSLPSSDENLAGKVKEAANRSLRGGSQFVPNISSSSIQQSSSRPHITTMSAIRSIPVAQLTISSSHIAFLLDDGRIGRVQYEVNADKLEFSPSQLESIASPSPAQSQPSSSSSFSTAMSQAHKQPHQHPSAQVSQSAGSSGNPGTSTSSRTGAGNSSISPQASGLAVPHRHAARRGRMLRNTASRGRGATSVIMGSRAVIPAQYVPEDLITQAQVVLQGKPRSAIVRELQRTNLDVNLAVNNLLSSDNEDPEDMDESQDYLQSEDLMSLLDSNLPPGASPVLIDTDAVFPEEVFNAYSTTRMRSGASGARMGRNSLTGDGSSTSAERELLRISSQDRPGSSASSRRWLEYALRDTQSASEALSRCGSATATGPTDFASHRSSSSSAKKTTDPNPIYVSEQVELWPANDKKFILIASLYSELLAVSNTGQLHQWKWSDPSPTEPIRHGGIIVYHPKSIQLGLASEKITHMSATCIRASVVTESQKVATWVDSTISIVANKLEHSAQSFPEFQRGDRITNLYTCSLYTCVRLESNALYWWGVAPFSRRKKSWKKAAQTRSAKQRSASMSNSSNEITVGSVICLKNSPLYHSGAIGFTTVGGIPKVGKLMASAWNITDSCTFRIIHPSKFKRYLTPQSPSSTPENKPSPSMACTRARRTVVQSIDLSNYSSNSEDPPSSPGTSSKATSSERLEMPPPPSPASSTCSEPGCSPLPKRKYRHLSSPKDEDKSPDEEQWNLRDVVFLDDVRNLSVAKVVKLDGVTALVRFNQRDPFGQTDSDVNAYLQDCRMLRKDELQVVKGTSSSRVFDCQRSPKKINISDDSHILCISVSNNGIHAVVRNGNKLEYKIYHITSGKASKTLNFVTDTYAFLGRDPSQIALYTSGETDVAVLLRDGNGTIYPLAKDCLDSLKEPISLDMSPVQSMAMGIHSVKIKGSDGRNHPALVIAMALEDQILTPAIIRSDPEYVRLTLASLEKETVSQLVVTGERIDGNRNILHTAVSVCVPTSNRLSNNSSETRHDLPDQRGYQQPAASLHEAIKRSKALHKQASDTAINTLESSAIGANNLWSNETINVPTDFIVDPSEQKQSAHSVLWALVESHVLKSFMKDLMVQRDAQGMTPFMAAVAGRAYSAGIILLNVAQSVAERCATDNESKKKLLMSMIFPRGTNLDNNPIHMLCCNDTCSFTWTGAQHINQDIYECKTCGLTRTLCCCSECARVCHKGHECRLKRTSPTAYCDCWEKCKCKALVAGSQTARYQLLVRLLSDTDLVIYPNSRGENILLFLAQTVGRQIIEQKQYGSSRQLAGSSLRKSANDVRGDDDVPDHDLEPPRFSRKSLDKLLGEWPAVKSMIITGTGTAQSLSSKFNPYLTTEDQALLASQTGTALLDRFTHCLLVKIGQEMLDVLLTTIIREASGANNSHVVETRTVARRFVRSVARVGVVLSVELAPMNYSNQLSSVTGMPYSLGHSNTSITSSLWKKSQPTSILHKCRKVFQALLPIAAEELAEIADALISPVRLGVPRPTAPFSLFNSIAEATQGSEELFSVDPIVVPSPASGGVDGDDGGENPNIYAPSQIAQNLGFSARPPIYDANIADAADSEDPDGDASAFRPDGHDDSDSESDSNADDASFHSNVEHHAGSHRTGTSIQAGSDVGAPIAYFSEPDSNDSSNAEDEDESEPNDSDDDPDDITFVGEELGIDRRNLMSHSNMPRAHSSGYHSSAGSSNNRPNLAQHLQWALRQRDHAGPSAVASIYENHSSGSSSLPQAAARLASIGLSNVSNYTYMDGSSRRIAGHSAGSGSHLSSLSSVNTNEGLSMATTAVGLSRAFSIIIRSISDLIPLLKELERSDTALSINQLKVTPNDAALIIVNLERKLKPVWDWLFKVMDSTEGQLRFGCALTNGSQKSSSSVATSNSQPPSYSRTAPGANLITNPLHIGAGGSSAPGGGPPPLQPSMILPRMPQPGANISLGPIGRRVPPPNLLDETSRINSASVVDQNVGIRSSGGAPASSSSSNQSNPPHQSASMNIRPQSSATIERIPRPGGGGTSYLRGTANTDPSELADGTAARRDFLSYMISLIRGHGNEHCDSLPILDVSSLRHVAYVFDAYIYYLQSLHKGDASKMPSHSTYNDRWEDEENGQDTPISLIQNDQSAMTVDDDSATQIHQNLNSTRDKGAKHQFFRRSESTLFIGCQPPDPFALPISEALPLAKQPHLLQPTSRREELFGPLRATACMTPNDVFFDSLPNRLSLNSRSIGHDIPETPSTSSLHSHPFCVTCHAALQEQASTVGAVDNSPGPSYRSTGSQSAPGSRFFCSIHQPMSSTSGDIHHTTLLGRWRLTLELFGREFVDDVGAEPGSIISDLVGFPLKESRFRKDMERLRTATPREITFTSIDRDRNTLIQQTLKELNGSFNNFSRKNTTDLPTLAVSKIKVSFKDEAGEGNGVVRSFYTAFCEAILSNERLPSLEPCQGTSRPPQYTSSQREEEDGDNAPMFYQPGIRNFYSLRQGRGTTERLNAFRNVGRIIGICLTQSEICPIQLNRHVVKYMLGRPISWHDLAFFDPMLYESLRQLILDAETNRDSEATFQALDLRFCVDLCIEEGGGQVTLMPGGRNVEVTPTNIYEYVRRYALLRMVKSQEKALQALRQGVLDAVPACALESLSPEDFRLLLNGVGEINVQTLMSYTSFIDDRGKQRNTGESSEHLAYFKKWFWSIVEKMATKERQDLVYFWTGSPSLPASEEGFQPMPTVSIRPADDRYLPTSNVCIFRLYIPLYSSKAILKSKLLIAIKEKNFGFI</sequence>
<keyword evidence="2" id="KW-0863">Zinc-finger</keyword>
<dbReference type="Pfam" id="PF11547">
    <property type="entry name" value="E3_UbLigase_EDD"/>
    <property type="match status" value="1"/>
</dbReference>
<feature type="compositionally biased region" description="Polar residues" evidence="7">
    <location>
        <begin position="323"/>
        <end position="333"/>
    </location>
</feature>
<dbReference type="SMART" id="SM00396">
    <property type="entry name" value="ZnF_UBR1"/>
    <property type="match status" value="1"/>
</dbReference>
<feature type="non-terminal residue" evidence="11">
    <location>
        <position position="1"/>
    </location>
</feature>
<dbReference type="Pfam" id="PF00632">
    <property type="entry name" value="HECT"/>
    <property type="match status" value="1"/>
</dbReference>
<feature type="region of interest" description="Disordered" evidence="7">
    <location>
        <begin position="103"/>
        <end position="197"/>
    </location>
</feature>
<evidence type="ECO:0000313" key="11">
    <source>
        <dbReference type="EMBL" id="KAG9509826.1"/>
    </source>
</evidence>
<evidence type="ECO:0000256" key="6">
    <source>
        <dbReference type="PROSITE-ProRule" id="PRU00508"/>
    </source>
</evidence>
<dbReference type="Gene3D" id="3.30.2410.10">
    <property type="entry name" value="Hect, E3 ligase catalytic domain"/>
    <property type="match status" value="1"/>
</dbReference>
<feature type="zinc finger region" description="UBR-type" evidence="6">
    <location>
        <begin position="1186"/>
        <end position="1254"/>
    </location>
</feature>
<feature type="region of interest" description="Disordered" evidence="7">
    <location>
        <begin position="1598"/>
        <end position="1633"/>
    </location>
</feature>
<feature type="compositionally biased region" description="Acidic residues" evidence="7">
    <location>
        <begin position="1673"/>
        <end position="1691"/>
    </location>
</feature>
<dbReference type="Proteomes" id="UP000825002">
    <property type="component" value="Unassembled WGS sequence"/>
</dbReference>
<evidence type="ECO:0000256" key="3">
    <source>
        <dbReference type="ARBA" id="ARBA00022786"/>
    </source>
</evidence>
<feature type="region of interest" description="Disordered" evidence="7">
    <location>
        <begin position="1308"/>
        <end position="1335"/>
    </location>
</feature>
<feature type="domain" description="UBR-type" evidence="10">
    <location>
        <begin position="1186"/>
        <end position="1254"/>
    </location>
</feature>
<dbReference type="InterPro" id="IPR009091">
    <property type="entry name" value="RCC1/BLIP-II"/>
</dbReference>
<dbReference type="InterPro" id="IPR024725">
    <property type="entry name" value="UBR5_UBA"/>
</dbReference>
<feature type="compositionally biased region" description="Low complexity" evidence="7">
    <location>
        <begin position="2005"/>
        <end position="2026"/>
    </location>
</feature>
<evidence type="ECO:0000256" key="5">
    <source>
        <dbReference type="PROSITE-ProRule" id="PRU00104"/>
    </source>
</evidence>
<feature type="region of interest" description="Disordered" evidence="7">
    <location>
        <begin position="639"/>
        <end position="660"/>
    </location>
</feature>
<feature type="region of interest" description="Disordered" evidence="7">
    <location>
        <begin position="1552"/>
        <end position="1575"/>
    </location>
</feature>
<feature type="region of interest" description="Disordered" evidence="7">
    <location>
        <begin position="673"/>
        <end position="739"/>
    </location>
</feature>
<evidence type="ECO:0000256" key="1">
    <source>
        <dbReference type="ARBA" id="ARBA00022723"/>
    </source>
</evidence>
<organism evidence="11 12">
    <name type="scientific">Fragariocoptes setiger</name>
    <dbReference type="NCBI Taxonomy" id="1670756"/>
    <lineage>
        <taxon>Eukaryota</taxon>
        <taxon>Metazoa</taxon>
        <taxon>Ecdysozoa</taxon>
        <taxon>Arthropoda</taxon>
        <taxon>Chelicerata</taxon>
        <taxon>Arachnida</taxon>
        <taxon>Acari</taxon>
        <taxon>Acariformes</taxon>
        <taxon>Trombidiformes</taxon>
        <taxon>Prostigmata</taxon>
        <taxon>Eupodina</taxon>
        <taxon>Eriophyoidea</taxon>
        <taxon>Phytoptidae</taxon>
        <taxon>Fragariocoptes</taxon>
    </lineage>
</organism>
<evidence type="ECO:0000259" key="8">
    <source>
        <dbReference type="PROSITE" id="PS50030"/>
    </source>
</evidence>
<dbReference type="InterPro" id="IPR015940">
    <property type="entry name" value="UBA"/>
</dbReference>
<evidence type="ECO:0000256" key="4">
    <source>
        <dbReference type="ARBA" id="ARBA00022833"/>
    </source>
</evidence>
<gene>
    <name evidence="11" type="primary">UBR5</name>
    <name evidence="11" type="ORF">GZH46_01643</name>
</gene>
<feature type="compositionally biased region" description="Basic residues" evidence="7">
    <location>
        <begin position="177"/>
        <end position="187"/>
    </location>
</feature>
<feature type="compositionally biased region" description="Polar residues" evidence="7">
    <location>
        <begin position="371"/>
        <end position="381"/>
    </location>
</feature>
<proteinExistence type="predicted"/>
<dbReference type="Gene3D" id="3.90.1750.10">
    <property type="entry name" value="Hect, E3 ligase catalytic domains"/>
    <property type="match status" value="1"/>
</dbReference>
<keyword evidence="12" id="KW-1185">Reference proteome</keyword>
<evidence type="ECO:0000259" key="10">
    <source>
        <dbReference type="PROSITE" id="PS51157"/>
    </source>
</evidence>
<dbReference type="InterPro" id="IPR047503">
    <property type="entry name" value="UBR-box_UBR5"/>
</dbReference>
<evidence type="ECO:0000259" key="9">
    <source>
        <dbReference type="PROSITE" id="PS50237"/>
    </source>
</evidence>